<dbReference type="NCBIfam" id="TIGR00674">
    <property type="entry name" value="dapA"/>
    <property type="match status" value="1"/>
</dbReference>
<evidence type="ECO:0000256" key="10">
    <source>
        <dbReference type="ARBA" id="ARBA00023270"/>
    </source>
</evidence>
<feature type="active site" description="Proton donor/acceptor" evidence="12 14">
    <location>
        <position position="137"/>
    </location>
</feature>
<comment type="caution">
    <text evidence="12">Was originally thought to be a dihydrodipicolinate synthase (DHDPS), catalyzing the condensation of (S)-aspartate-beta-semialdehyde [(S)-ASA] and pyruvate to dihydrodipicolinate (DHDP). However, it was shown in E.coli that the product of the enzymatic reaction is not dihydrodipicolinate but in fact (4S)-4-hydroxy-2,3,4,5-tetrahydro-(2S)-dipicolinic acid (HTPA), and that the consecutive dehydration reaction leading to DHDP is not spontaneous but catalyzed by DapB.</text>
</comment>
<comment type="function">
    <text evidence="1 12">Catalyzes the condensation of (S)-aspartate-beta-semialdehyde [(S)-ASA] and pyruvate to 4-hydroxy-tetrahydrodipicolinate (HTPA).</text>
</comment>
<evidence type="ECO:0000256" key="14">
    <source>
        <dbReference type="PIRSR" id="PIRSR001365-1"/>
    </source>
</evidence>
<reference evidence="16 17" key="1">
    <citation type="submission" date="2019-07" db="EMBL/GenBank/DDBJ databases">
        <title>Salinicoccus cyprini sp. nov., isolated from gastro-intestinal tract of mirror carp, Cyprinus carpio var. specularis, collected from Gobind Sagar Reservoir, Himachal Pradesh, India.</title>
        <authorList>
            <person name="Talwar C."/>
            <person name="Singh A.K."/>
            <person name="Lal R."/>
            <person name="Negi R.K."/>
        </authorList>
    </citation>
    <scope>NUCLEOTIDE SEQUENCE [LARGE SCALE GENOMIC DNA]</scope>
    <source>
        <strain evidence="16 17">CT19</strain>
    </source>
</reference>
<gene>
    <name evidence="12" type="primary">dapA</name>
    <name evidence="16" type="ORF">FO441_04775</name>
</gene>
<name>A0A558AZB5_9STAP</name>
<evidence type="ECO:0000256" key="8">
    <source>
        <dbReference type="ARBA" id="ARBA00023154"/>
    </source>
</evidence>
<dbReference type="Pfam" id="PF00701">
    <property type="entry name" value="DHDPS"/>
    <property type="match status" value="1"/>
</dbReference>
<keyword evidence="6 12" id="KW-0028">Amino-acid biosynthesis</keyword>
<dbReference type="PROSITE" id="PS00666">
    <property type="entry name" value="DHDPS_2"/>
    <property type="match status" value="1"/>
</dbReference>
<evidence type="ECO:0000256" key="15">
    <source>
        <dbReference type="PIRSR" id="PIRSR001365-2"/>
    </source>
</evidence>
<dbReference type="GO" id="GO:0005829">
    <property type="term" value="C:cytosol"/>
    <property type="evidence" value="ECO:0007669"/>
    <property type="project" value="TreeGrafter"/>
</dbReference>
<dbReference type="GO" id="GO:0019877">
    <property type="term" value="P:diaminopimelate biosynthetic process"/>
    <property type="evidence" value="ECO:0007669"/>
    <property type="project" value="UniProtKB-UniRule"/>
</dbReference>
<dbReference type="EC" id="4.3.3.7" evidence="4 12"/>
<comment type="catalytic activity">
    <reaction evidence="11 12">
        <text>L-aspartate 4-semialdehyde + pyruvate = (2S,4S)-4-hydroxy-2,3,4,5-tetrahydrodipicolinate + H2O + H(+)</text>
        <dbReference type="Rhea" id="RHEA:34171"/>
        <dbReference type="ChEBI" id="CHEBI:15361"/>
        <dbReference type="ChEBI" id="CHEBI:15377"/>
        <dbReference type="ChEBI" id="CHEBI:15378"/>
        <dbReference type="ChEBI" id="CHEBI:67139"/>
        <dbReference type="ChEBI" id="CHEBI:537519"/>
        <dbReference type="EC" id="4.3.3.7"/>
    </reaction>
</comment>
<keyword evidence="5 12" id="KW-0963">Cytoplasm</keyword>
<dbReference type="PRINTS" id="PR00146">
    <property type="entry name" value="DHPICSNTHASE"/>
</dbReference>
<feature type="binding site" evidence="12 15">
    <location>
        <position position="208"/>
    </location>
    <ligand>
        <name>pyruvate</name>
        <dbReference type="ChEBI" id="CHEBI:15361"/>
    </ligand>
</feature>
<accession>A0A558AZB5</accession>
<dbReference type="PROSITE" id="PS00665">
    <property type="entry name" value="DHDPS_1"/>
    <property type="match status" value="1"/>
</dbReference>
<dbReference type="InterPro" id="IPR013785">
    <property type="entry name" value="Aldolase_TIM"/>
</dbReference>
<evidence type="ECO:0000256" key="2">
    <source>
        <dbReference type="ARBA" id="ARBA00005120"/>
    </source>
</evidence>
<dbReference type="InterPro" id="IPR020624">
    <property type="entry name" value="Schiff_base-form_aldolases_CS"/>
</dbReference>
<dbReference type="PANTHER" id="PTHR12128">
    <property type="entry name" value="DIHYDRODIPICOLINATE SYNTHASE"/>
    <property type="match status" value="1"/>
</dbReference>
<keyword evidence="9 12" id="KW-0456">Lyase</keyword>
<feature type="site" description="Part of a proton relay during catalysis" evidence="12">
    <location>
        <position position="111"/>
    </location>
</feature>
<evidence type="ECO:0000313" key="16">
    <source>
        <dbReference type="EMBL" id="TVT29601.1"/>
    </source>
</evidence>
<dbReference type="SMART" id="SM01130">
    <property type="entry name" value="DHDPS"/>
    <property type="match status" value="1"/>
</dbReference>
<comment type="subcellular location">
    <subcellularLocation>
        <location evidence="12">Cytoplasm</location>
    </subcellularLocation>
</comment>
<feature type="site" description="Part of a proton relay during catalysis" evidence="12">
    <location>
        <position position="48"/>
    </location>
</feature>
<feature type="active site" description="Schiff-base intermediate with substrate" evidence="12 14">
    <location>
        <position position="165"/>
    </location>
</feature>
<proteinExistence type="inferred from homology"/>
<evidence type="ECO:0000256" key="1">
    <source>
        <dbReference type="ARBA" id="ARBA00003294"/>
    </source>
</evidence>
<comment type="caution">
    <text evidence="16">The sequence shown here is derived from an EMBL/GenBank/DDBJ whole genome shotgun (WGS) entry which is preliminary data.</text>
</comment>
<keyword evidence="17" id="KW-1185">Reference proteome</keyword>
<dbReference type="InterPro" id="IPR020625">
    <property type="entry name" value="Schiff_base-form_aldolases_AS"/>
</dbReference>
<sequence length="298" mass="32408">MDDILIFEGIGVAMTTPFTDDAVDYAAFRAHIEYLIENNAQALIINGTTGESPTLDGEEMRSLLKTAVETVAGRVPVIAGTGTNSTRTTIAHSQYAAEVGADGLMLITPYYNKSSQRGLYEHFVQAAESTDLPVILYNVPGRTGMTIEPGTVEKLSRHENIVGLKDAVGDLEYTKEVLELTKGQNFTLYSGNDDNMHDFCRLGGKGLISVVGNIIPGELQGVYDSIKAGNSDAAEQFSRLMPMIEAVQVDVNPIPVKAMTSALGFGKYELRLPLVPLEAEMHDKVVETLRRFREGSFV</sequence>
<dbReference type="UniPathway" id="UPA00034">
    <property type="reaction ID" value="UER00017"/>
</dbReference>
<dbReference type="SUPFAM" id="SSF51569">
    <property type="entry name" value="Aldolase"/>
    <property type="match status" value="1"/>
</dbReference>
<evidence type="ECO:0000256" key="12">
    <source>
        <dbReference type="HAMAP-Rule" id="MF_00418"/>
    </source>
</evidence>
<feature type="binding site" evidence="12 15">
    <location>
        <position position="49"/>
    </location>
    <ligand>
        <name>pyruvate</name>
        <dbReference type="ChEBI" id="CHEBI:15361"/>
    </ligand>
</feature>
<protein>
    <recommendedName>
        <fullName evidence="4 12">4-hydroxy-tetrahydrodipicolinate synthase</fullName>
        <shortName evidence="12">HTPA synthase</shortName>
        <ecNumber evidence="4 12">4.3.3.7</ecNumber>
    </recommendedName>
</protein>
<evidence type="ECO:0000256" key="4">
    <source>
        <dbReference type="ARBA" id="ARBA00012086"/>
    </source>
</evidence>
<comment type="subunit">
    <text evidence="12">Homotetramer; dimer of dimers.</text>
</comment>
<dbReference type="PANTHER" id="PTHR12128:SF66">
    <property type="entry name" value="4-HYDROXY-2-OXOGLUTARATE ALDOLASE, MITOCHONDRIAL"/>
    <property type="match status" value="1"/>
</dbReference>
<dbReference type="GO" id="GO:0008840">
    <property type="term" value="F:4-hydroxy-tetrahydrodipicolinate synthase activity"/>
    <property type="evidence" value="ECO:0007669"/>
    <property type="project" value="UniProtKB-UniRule"/>
</dbReference>
<dbReference type="HAMAP" id="MF_00418">
    <property type="entry name" value="DapA"/>
    <property type="match status" value="1"/>
</dbReference>
<comment type="similarity">
    <text evidence="3 12 13">Belongs to the DapA family.</text>
</comment>
<evidence type="ECO:0000256" key="6">
    <source>
        <dbReference type="ARBA" id="ARBA00022605"/>
    </source>
</evidence>
<dbReference type="Gene3D" id="3.20.20.70">
    <property type="entry name" value="Aldolase class I"/>
    <property type="match status" value="1"/>
</dbReference>
<comment type="pathway">
    <text evidence="2 12">Amino-acid biosynthesis; L-lysine biosynthesis via DAP pathway; (S)-tetrahydrodipicolinate from L-aspartate: step 3/4.</text>
</comment>
<dbReference type="GO" id="GO:0009089">
    <property type="term" value="P:lysine biosynthetic process via diaminopimelate"/>
    <property type="evidence" value="ECO:0007669"/>
    <property type="project" value="UniProtKB-UniRule"/>
</dbReference>
<keyword evidence="10 12" id="KW-0704">Schiff base</keyword>
<dbReference type="EMBL" id="VMSJ01000001">
    <property type="protein sequence ID" value="TVT29601.1"/>
    <property type="molecule type" value="Genomic_DNA"/>
</dbReference>
<evidence type="ECO:0000256" key="7">
    <source>
        <dbReference type="ARBA" id="ARBA00022915"/>
    </source>
</evidence>
<dbReference type="Proteomes" id="UP000315103">
    <property type="component" value="Unassembled WGS sequence"/>
</dbReference>
<evidence type="ECO:0000256" key="11">
    <source>
        <dbReference type="ARBA" id="ARBA00047836"/>
    </source>
</evidence>
<evidence type="ECO:0000256" key="9">
    <source>
        <dbReference type="ARBA" id="ARBA00023239"/>
    </source>
</evidence>
<dbReference type="PIRSF" id="PIRSF001365">
    <property type="entry name" value="DHDPS"/>
    <property type="match status" value="1"/>
</dbReference>
<evidence type="ECO:0000256" key="5">
    <source>
        <dbReference type="ARBA" id="ARBA00022490"/>
    </source>
</evidence>
<keyword evidence="8 12" id="KW-0457">Lysine biosynthesis</keyword>
<evidence type="ECO:0000313" key="17">
    <source>
        <dbReference type="Proteomes" id="UP000315103"/>
    </source>
</evidence>
<dbReference type="CDD" id="cd00950">
    <property type="entry name" value="DHDPS"/>
    <property type="match status" value="1"/>
</dbReference>
<dbReference type="InterPro" id="IPR005263">
    <property type="entry name" value="DapA"/>
</dbReference>
<organism evidence="16 17">
    <name type="scientific">Salinicoccus cyprini</name>
    <dbReference type="NCBI Taxonomy" id="2493691"/>
    <lineage>
        <taxon>Bacteria</taxon>
        <taxon>Bacillati</taxon>
        <taxon>Bacillota</taxon>
        <taxon>Bacilli</taxon>
        <taxon>Bacillales</taxon>
        <taxon>Staphylococcaceae</taxon>
        <taxon>Salinicoccus</taxon>
    </lineage>
</organism>
<dbReference type="InterPro" id="IPR002220">
    <property type="entry name" value="DapA-like"/>
</dbReference>
<dbReference type="OrthoDB" id="9782828at2"/>
<keyword evidence="7 12" id="KW-0220">Diaminopimelate biosynthesis</keyword>
<evidence type="ECO:0000256" key="13">
    <source>
        <dbReference type="PIRNR" id="PIRNR001365"/>
    </source>
</evidence>
<dbReference type="RefSeq" id="WP_145286527.1">
    <property type="nucleotide sequence ID" value="NZ_VMSJ01000001.1"/>
</dbReference>
<evidence type="ECO:0000256" key="3">
    <source>
        <dbReference type="ARBA" id="ARBA00007592"/>
    </source>
</evidence>
<dbReference type="AlphaFoldDB" id="A0A558AZB5"/>